<accession>A0AAN7BBW0</accession>
<comment type="subcellular location">
    <subcellularLocation>
        <location evidence="2">Secreted</location>
    </subcellularLocation>
</comment>
<dbReference type="GO" id="GO:0005576">
    <property type="term" value="C:extracellular region"/>
    <property type="evidence" value="ECO:0007669"/>
    <property type="project" value="UniProtKB-SubCell"/>
</dbReference>
<dbReference type="Gene3D" id="3.30.60.10">
    <property type="entry name" value="Endochitinase-like"/>
    <property type="match status" value="1"/>
</dbReference>
<evidence type="ECO:0000256" key="10">
    <source>
        <dbReference type="ARBA" id="ARBA00023295"/>
    </source>
</evidence>
<dbReference type="Pfam" id="PF00704">
    <property type="entry name" value="Glyco_hydro_18"/>
    <property type="match status" value="1"/>
</dbReference>
<reference evidence="15" key="2">
    <citation type="submission" date="2023-05" db="EMBL/GenBank/DDBJ databases">
        <authorList>
            <consortium name="Lawrence Berkeley National Laboratory"/>
            <person name="Steindorff A."/>
            <person name="Hensen N."/>
            <person name="Bonometti L."/>
            <person name="Westerberg I."/>
            <person name="Brannstrom I.O."/>
            <person name="Guillou S."/>
            <person name="Cros-Aarteil S."/>
            <person name="Calhoun S."/>
            <person name="Haridas S."/>
            <person name="Kuo A."/>
            <person name="Mondo S."/>
            <person name="Pangilinan J."/>
            <person name="Riley R."/>
            <person name="Labutti K."/>
            <person name="Andreopoulos B."/>
            <person name="Lipzen A."/>
            <person name="Chen C."/>
            <person name="Yanf M."/>
            <person name="Daum C."/>
            <person name="Ng V."/>
            <person name="Clum A."/>
            <person name="Ohm R."/>
            <person name="Martin F."/>
            <person name="Silar P."/>
            <person name="Natvig D."/>
            <person name="Lalanne C."/>
            <person name="Gautier V."/>
            <person name="Ament-Velasquez S.L."/>
            <person name="Kruys A."/>
            <person name="Hutchinson M.I."/>
            <person name="Powell A.J."/>
            <person name="Barry K."/>
            <person name="Miller A.N."/>
            <person name="Grigoriev I.V."/>
            <person name="Debuchy R."/>
            <person name="Gladieux P."/>
            <person name="Thoren M.H."/>
            <person name="Johannesson H."/>
        </authorList>
    </citation>
    <scope>NUCLEOTIDE SEQUENCE</scope>
    <source>
        <strain evidence="15">PSN293</strain>
    </source>
</reference>
<dbReference type="CDD" id="cd00035">
    <property type="entry name" value="ChtBD1"/>
    <property type="match status" value="1"/>
</dbReference>
<dbReference type="PANTHER" id="PTHR11177:SF333">
    <property type="entry name" value="CHITINASE"/>
    <property type="match status" value="1"/>
</dbReference>
<evidence type="ECO:0000256" key="5">
    <source>
        <dbReference type="ARBA" id="ARBA00022525"/>
    </source>
</evidence>
<keyword evidence="10 12" id="KW-0326">Glycosidase</keyword>
<dbReference type="SMART" id="SM00636">
    <property type="entry name" value="Glyco_18"/>
    <property type="match status" value="1"/>
</dbReference>
<dbReference type="InterPro" id="IPR001002">
    <property type="entry name" value="Chitin-bd_1"/>
</dbReference>
<dbReference type="Proteomes" id="UP001301769">
    <property type="component" value="Unassembled WGS sequence"/>
</dbReference>
<keyword evidence="9" id="KW-0119">Carbohydrate metabolism</keyword>
<evidence type="ECO:0000256" key="11">
    <source>
        <dbReference type="ARBA" id="ARBA00023326"/>
    </source>
</evidence>
<keyword evidence="13" id="KW-0732">Signal</keyword>
<keyword evidence="5" id="KW-0964">Secreted</keyword>
<organism evidence="15 16">
    <name type="scientific">Rhypophila decipiens</name>
    <dbReference type="NCBI Taxonomy" id="261697"/>
    <lineage>
        <taxon>Eukaryota</taxon>
        <taxon>Fungi</taxon>
        <taxon>Dikarya</taxon>
        <taxon>Ascomycota</taxon>
        <taxon>Pezizomycotina</taxon>
        <taxon>Sordariomycetes</taxon>
        <taxon>Sordariomycetidae</taxon>
        <taxon>Sordariales</taxon>
        <taxon>Naviculisporaceae</taxon>
        <taxon>Rhypophila</taxon>
    </lineage>
</organism>
<protein>
    <recommendedName>
        <fullName evidence="4">chitinase</fullName>
        <ecNumber evidence="4">3.2.1.14</ecNumber>
    </recommendedName>
</protein>
<dbReference type="SUPFAM" id="SSF51445">
    <property type="entry name" value="(Trans)glycosidases"/>
    <property type="match status" value="1"/>
</dbReference>
<dbReference type="GO" id="GO:0006032">
    <property type="term" value="P:chitin catabolic process"/>
    <property type="evidence" value="ECO:0007669"/>
    <property type="project" value="UniProtKB-KW"/>
</dbReference>
<evidence type="ECO:0000313" key="16">
    <source>
        <dbReference type="Proteomes" id="UP001301769"/>
    </source>
</evidence>
<evidence type="ECO:0000256" key="3">
    <source>
        <dbReference type="ARBA" id="ARBA00008682"/>
    </source>
</evidence>
<dbReference type="GO" id="GO:0008061">
    <property type="term" value="F:chitin binding"/>
    <property type="evidence" value="ECO:0007669"/>
    <property type="project" value="UniProtKB-KW"/>
</dbReference>
<evidence type="ECO:0000256" key="9">
    <source>
        <dbReference type="ARBA" id="ARBA00023277"/>
    </source>
</evidence>
<dbReference type="PROSITE" id="PS00026">
    <property type="entry name" value="CHIT_BIND_I_1"/>
    <property type="match status" value="1"/>
</dbReference>
<feature type="domain" description="GH18" evidence="14">
    <location>
        <begin position="124"/>
        <end position="489"/>
    </location>
</feature>
<feature type="chain" id="PRO_5042962872" description="chitinase" evidence="13">
    <location>
        <begin position="25"/>
        <end position="1304"/>
    </location>
</feature>
<proteinExistence type="inferred from homology"/>
<evidence type="ECO:0000256" key="1">
    <source>
        <dbReference type="ARBA" id="ARBA00000822"/>
    </source>
</evidence>
<dbReference type="PANTHER" id="PTHR11177">
    <property type="entry name" value="CHITINASE"/>
    <property type="match status" value="1"/>
</dbReference>
<dbReference type="Gene3D" id="3.10.50.10">
    <property type="match status" value="1"/>
</dbReference>
<keyword evidence="8" id="KW-0146">Chitin degradation</keyword>
<dbReference type="InterPro" id="IPR029070">
    <property type="entry name" value="Chitinase_insertion_sf"/>
</dbReference>
<dbReference type="EMBL" id="MU858054">
    <property type="protein sequence ID" value="KAK4218243.1"/>
    <property type="molecule type" value="Genomic_DNA"/>
</dbReference>
<comment type="caution">
    <text evidence="15">The sequence shown here is derived from an EMBL/GenBank/DDBJ whole genome shotgun (WGS) entry which is preliminary data.</text>
</comment>
<dbReference type="Gene3D" id="3.20.20.80">
    <property type="entry name" value="Glycosidases"/>
    <property type="match status" value="1"/>
</dbReference>
<dbReference type="InterPro" id="IPR011583">
    <property type="entry name" value="Chitinase_II/V-like_cat"/>
</dbReference>
<keyword evidence="16" id="KW-1185">Reference proteome</keyword>
<dbReference type="GO" id="GO:0008843">
    <property type="term" value="F:endochitinase activity"/>
    <property type="evidence" value="ECO:0007669"/>
    <property type="project" value="UniProtKB-EC"/>
</dbReference>
<evidence type="ECO:0000256" key="6">
    <source>
        <dbReference type="ARBA" id="ARBA00022669"/>
    </source>
</evidence>
<dbReference type="InterPro" id="IPR017853">
    <property type="entry name" value="GH"/>
</dbReference>
<name>A0AAN7BBW0_9PEZI</name>
<evidence type="ECO:0000256" key="13">
    <source>
        <dbReference type="SAM" id="SignalP"/>
    </source>
</evidence>
<dbReference type="Pfam" id="PF00187">
    <property type="entry name" value="Chitin_bind_1"/>
    <property type="match status" value="1"/>
</dbReference>
<comment type="catalytic activity">
    <reaction evidence="1">
        <text>Random endo-hydrolysis of N-acetyl-beta-D-glucosaminide (1-&gt;4)-beta-linkages in chitin and chitodextrins.</text>
        <dbReference type="EC" id="3.2.1.14"/>
    </reaction>
</comment>
<comment type="similarity">
    <text evidence="3">Belongs to the glycosyl hydrolase 18 family. Chitinase class V subfamily.</text>
</comment>
<dbReference type="InterPro" id="IPR036861">
    <property type="entry name" value="Endochitinase-like_sf"/>
</dbReference>
<dbReference type="InterPro" id="IPR018371">
    <property type="entry name" value="Chitin-binding_1_CS"/>
</dbReference>
<dbReference type="InterPro" id="IPR001223">
    <property type="entry name" value="Glyco_hydro18_cat"/>
</dbReference>
<evidence type="ECO:0000259" key="14">
    <source>
        <dbReference type="PROSITE" id="PS51910"/>
    </source>
</evidence>
<sequence length="1304" mass="144540">MSPMRRPPTLGLFGLVALLASISGLLVEAQSCSSANPCSVGCCSTWGFCGVGPDFCADDVCVDTCGFKADCDPGGFGEKYVKSVTCPLNVCCSKFGFCGMTKDFCGTKTVKRPSYEVNENTGFPRIIGYYEGWAPNRACNAILPEHIPMGIYTHLNFAFASINPTTYQIVPASSYDPEMYLRLTKLKKRDPDLKIFIAIGGWTFNDEGPTMRTFSDIARSETNQKAFFNSLASFMTTYGFDGVDIDWEYPGAKDRFGRPEDFQNLPKFLKNLKDALKKIGRPGLSITLPASYWYLQHFDVKRVTAEVDWINMMTYDFHGVWDKKEEPNEWVQPLLNSHTNLTEIKEAMDLLWRNGINEDKVTLGMAFYGRGFTATSPSCMAKGCTFESGTGAGPCSGEVSVLLNSEIDDLVASKGLTPTLDKEAGVKILTWDGNQWLTYDDVDTFRLKANFARSQGMGGVMVWAVSHDTRDAKYSWALASVAQTKYKSLAMKMEGDSDGTTGDGYEYKVNYKAQCKWTGCRENCPNNWIRMMRSGPGARSNEYMTDDTGCDGYGTHQLCCPPNQEIPTCGWYTHNNGECANECPSGMKEIGSHSKHCHQRGALYGFNYKSYQAACCTVDKDNMKLYSQCDWGQPWPACLNKPGGAAANSCSNTQVSFSLDGSGAAQCAYKYGTRDYCCDNGDSNSHWKDCTWHKGISQGLTGQPSDFCYANCPADTVRVAMSSSGCAGGSSWAHCCTPEIKTITKRYDEETSEYDMYLDMWADEPFCDKAGFAKLKAKRSDSDSMLAGTSALAARAESKLDIQDTVYSLIDSLFFLYKATTALINVWNAHIPTGPGLSSSTYSNVSTWLAEEGEWITDTGGITGPLYMLCNIHYINDAIAAWWAKKKGGSAERLLDCTCATDSCCAEDDDACINFDPQTNDPDLVTRGISINLFEATPLIADAAVSPLDMPETVYRVHINASSLARVANRKRAGQEPYPATAIDENTGAVTVFDWVSLGYPGPSQLRPTRHAAIYASSWEFDPNCPQMRPRRFNSIVPNQNAPSNLGQAQVDHPVERQMIPNWSRDAYHGVLASGSDDDPFIMDGSQFSVPLRFFTHTIQYDIRTRQPGAARPRGGAALWIHSRRIMSALGTSFNSDVMSLIPSLMNQLKAIMWARGSFWSLGDILNIIVGATNPQVLVDPLIRARNVIVTFRWHNEPNVNTNMRTVITEMRQQIRYAEIDHMLQWQEEVWALDHFDAWFQDHFARMRQNVIDQVSGLLDEIEEEAPVAASDPQVMAFIASLRANIAQPNFAIAHDATWWPDLP</sequence>
<dbReference type="InterPro" id="IPR001579">
    <property type="entry name" value="Glyco_hydro_18_chit_AS"/>
</dbReference>
<evidence type="ECO:0000256" key="2">
    <source>
        <dbReference type="ARBA" id="ARBA00004613"/>
    </source>
</evidence>
<dbReference type="PROSITE" id="PS01095">
    <property type="entry name" value="GH18_1"/>
    <property type="match status" value="1"/>
</dbReference>
<dbReference type="PROSITE" id="PS51910">
    <property type="entry name" value="GH18_2"/>
    <property type="match status" value="1"/>
</dbReference>
<evidence type="ECO:0000313" key="15">
    <source>
        <dbReference type="EMBL" id="KAK4218243.1"/>
    </source>
</evidence>
<dbReference type="SMART" id="SM00270">
    <property type="entry name" value="ChtBD1"/>
    <property type="match status" value="2"/>
</dbReference>
<evidence type="ECO:0000256" key="8">
    <source>
        <dbReference type="ARBA" id="ARBA00023024"/>
    </source>
</evidence>
<dbReference type="InterPro" id="IPR050314">
    <property type="entry name" value="Glycosyl_Hydrlase_18"/>
</dbReference>
<gene>
    <name evidence="15" type="ORF">QBC37DRAFT_8481</name>
</gene>
<evidence type="ECO:0000256" key="7">
    <source>
        <dbReference type="ARBA" id="ARBA00022801"/>
    </source>
</evidence>
<keyword evidence="7 12" id="KW-0378">Hydrolase</keyword>
<reference evidence="15" key="1">
    <citation type="journal article" date="2023" name="Mol. Phylogenet. Evol.">
        <title>Genome-scale phylogeny and comparative genomics of the fungal order Sordariales.</title>
        <authorList>
            <person name="Hensen N."/>
            <person name="Bonometti L."/>
            <person name="Westerberg I."/>
            <person name="Brannstrom I.O."/>
            <person name="Guillou S."/>
            <person name="Cros-Aarteil S."/>
            <person name="Calhoun S."/>
            <person name="Haridas S."/>
            <person name="Kuo A."/>
            <person name="Mondo S."/>
            <person name="Pangilinan J."/>
            <person name="Riley R."/>
            <person name="LaButti K."/>
            <person name="Andreopoulos B."/>
            <person name="Lipzen A."/>
            <person name="Chen C."/>
            <person name="Yan M."/>
            <person name="Daum C."/>
            <person name="Ng V."/>
            <person name="Clum A."/>
            <person name="Steindorff A."/>
            <person name="Ohm R.A."/>
            <person name="Martin F."/>
            <person name="Silar P."/>
            <person name="Natvig D.O."/>
            <person name="Lalanne C."/>
            <person name="Gautier V."/>
            <person name="Ament-Velasquez S.L."/>
            <person name="Kruys A."/>
            <person name="Hutchinson M.I."/>
            <person name="Powell A.J."/>
            <person name="Barry K."/>
            <person name="Miller A.N."/>
            <person name="Grigoriev I.V."/>
            <person name="Debuchy R."/>
            <person name="Gladieux P."/>
            <person name="Hiltunen Thoren M."/>
            <person name="Johannesson H."/>
        </authorList>
    </citation>
    <scope>NUCLEOTIDE SEQUENCE</scope>
    <source>
        <strain evidence="15">PSN293</strain>
    </source>
</reference>
<evidence type="ECO:0000256" key="4">
    <source>
        <dbReference type="ARBA" id="ARBA00012729"/>
    </source>
</evidence>
<feature type="signal peptide" evidence="13">
    <location>
        <begin position="1"/>
        <end position="24"/>
    </location>
</feature>
<keyword evidence="6" id="KW-0147">Chitin-binding</keyword>
<dbReference type="EC" id="3.2.1.14" evidence="4"/>
<keyword evidence="11" id="KW-0624">Polysaccharide degradation</keyword>
<evidence type="ECO:0000256" key="12">
    <source>
        <dbReference type="RuleBase" id="RU000489"/>
    </source>
</evidence>
<dbReference type="SUPFAM" id="SSF54556">
    <property type="entry name" value="Chitinase insertion domain"/>
    <property type="match status" value="1"/>
</dbReference>
<dbReference type="GO" id="GO:0000272">
    <property type="term" value="P:polysaccharide catabolic process"/>
    <property type="evidence" value="ECO:0007669"/>
    <property type="project" value="UniProtKB-KW"/>
</dbReference>
<dbReference type="SUPFAM" id="SSF57016">
    <property type="entry name" value="Plant lectins/antimicrobial peptides"/>
    <property type="match status" value="1"/>
</dbReference>